<proteinExistence type="predicted"/>
<name>W2PP52_PHYN3</name>
<organism evidence="1 2">
    <name type="scientific">Phytophthora nicotianae (strain INRA-310)</name>
    <name type="common">Phytophthora parasitica</name>
    <dbReference type="NCBI Taxonomy" id="761204"/>
    <lineage>
        <taxon>Eukaryota</taxon>
        <taxon>Sar</taxon>
        <taxon>Stramenopiles</taxon>
        <taxon>Oomycota</taxon>
        <taxon>Peronosporomycetes</taxon>
        <taxon>Peronosporales</taxon>
        <taxon>Peronosporaceae</taxon>
        <taxon>Phytophthora</taxon>
    </lineage>
</organism>
<sequence length="112" mass="12200">MSGVDAYYVLASGCKNHQSTSVSHFCVDGMAEYLEFAFLYYVDPSSLGSSSMATRPHRSQVVAMEVLDARVEEVLGNTTAGATKQFSAKWFLLKMAKRVPPARVEDDKQAGG</sequence>
<dbReference type="GeneID" id="20192512"/>
<accession>W2PP52</accession>
<reference evidence="1 2" key="2">
    <citation type="submission" date="2013-11" db="EMBL/GenBank/DDBJ databases">
        <title>The Genome Sequence of Phytophthora parasitica INRA-310.</title>
        <authorList>
            <consortium name="The Broad Institute Genomics Platform"/>
            <person name="Russ C."/>
            <person name="Tyler B."/>
            <person name="Panabieres F."/>
            <person name="Shan W."/>
            <person name="Tripathy S."/>
            <person name="Grunwald N."/>
            <person name="Machado M."/>
            <person name="Johnson C.S."/>
            <person name="Arredondo F."/>
            <person name="Hong C."/>
            <person name="Coffey M."/>
            <person name="Young S.K."/>
            <person name="Zeng Q."/>
            <person name="Gargeya S."/>
            <person name="Fitzgerald M."/>
            <person name="Abouelleil A."/>
            <person name="Alvarado L."/>
            <person name="Chapman S.B."/>
            <person name="Gainer-Dewar J."/>
            <person name="Goldberg J."/>
            <person name="Griggs A."/>
            <person name="Gujja S."/>
            <person name="Hansen M."/>
            <person name="Howarth C."/>
            <person name="Imamovic A."/>
            <person name="Ireland A."/>
            <person name="Larimer J."/>
            <person name="McCowan C."/>
            <person name="Murphy C."/>
            <person name="Pearson M."/>
            <person name="Poon T.W."/>
            <person name="Priest M."/>
            <person name="Roberts A."/>
            <person name="Saif S."/>
            <person name="Shea T."/>
            <person name="Sykes S."/>
            <person name="Wortman J."/>
            <person name="Nusbaum C."/>
            <person name="Birren B."/>
        </authorList>
    </citation>
    <scope>NUCLEOTIDE SEQUENCE [LARGE SCALE GENOMIC DNA]</scope>
    <source>
        <strain evidence="1 2">INRA-310</strain>
    </source>
</reference>
<evidence type="ECO:0000313" key="2">
    <source>
        <dbReference type="Proteomes" id="UP000018817"/>
    </source>
</evidence>
<dbReference type="AlphaFoldDB" id="W2PP52"/>
<dbReference type="RefSeq" id="XP_008912144.1">
    <property type="nucleotide sequence ID" value="XM_008913896.1"/>
</dbReference>
<dbReference type="EMBL" id="KI669616">
    <property type="protein sequence ID" value="ETN02662.1"/>
    <property type="molecule type" value="Genomic_DNA"/>
</dbReference>
<protein>
    <submittedName>
        <fullName evidence="1">Uncharacterized protein</fullName>
    </submittedName>
</protein>
<dbReference type="Proteomes" id="UP000018817">
    <property type="component" value="Unassembled WGS sequence"/>
</dbReference>
<dbReference type="VEuPathDB" id="FungiDB:PPTG_23913"/>
<reference evidence="2" key="1">
    <citation type="submission" date="2011-12" db="EMBL/GenBank/DDBJ databases">
        <authorList>
            <consortium name="The Broad Institute Genome Sequencing Platform"/>
            <person name="Russ C."/>
            <person name="Tyler B."/>
            <person name="Panabieres F."/>
            <person name="Shan W."/>
            <person name="Tripathy S."/>
            <person name="Grunwald N."/>
            <person name="Machado M."/>
            <person name="Young S.K."/>
            <person name="Zeng Q."/>
            <person name="Gargeya S."/>
            <person name="Fitzgerald M."/>
            <person name="Haas B."/>
            <person name="Abouelleil A."/>
            <person name="Alvarado L."/>
            <person name="Arachchi H.M."/>
            <person name="Berlin A."/>
            <person name="Chapman S.B."/>
            <person name="Gearin G."/>
            <person name="Goldberg J."/>
            <person name="Griggs A."/>
            <person name="Gujja S."/>
            <person name="Hansen M."/>
            <person name="Heiman D."/>
            <person name="Howarth C."/>
            <person name="Larimer J."/>
            <person name="Lui A."/>
            <person name="MacDonald P.J.P."/>
            <person name="McCowen C."/>
            <person name="Montmayeur A."/>
            <person name="Murphy C."/>
            <person name="Neiman D."/>
            <person name="Pearson M."/>
            <person name="Priest M."/>
            <person name="Roberts A."/>
            <person name="Saif S."/>
            <person name="Shea T."/>
            <person name="Sisk P."/>
            <person name="Stolte C."/>
            <person name="Sykes S."/>
            <person name="Wortman J."/>
            <person name="Nusbaum C."/>
            <person name="Birren B."/>
        </authorList>
    </citation>
    <scope>NUCLEOTIDE SEQUENCE [LARGE SCALE GENOMIC DNA]</scope>
    <source>
        <strain evidence="2">INRA-310</strain>
    </source>
</reference>
<gene>
    <name evidence="1" type="ORF">PPTG_23913</name>
</gene>
<evidence type="ECO:0000313" key="1">
    <source>
        <dbReference type="EMBL" id="ETN02662.1"/>
    </source>
</evidence>